<dbReference type="EMBL" id="BAABLW010000002">
    <property type="protein sequence ID" value="GAA4912742.1"/>
    <property type="molecule type" value="Genomic_DNA"/>
</dbReference>
<gene>
    <name evidence="4" type="ORF">GCM10025790_04200</name>
</gene>
<dbReference type="InterPro" id="IPR050570">
    <property type="entry name" value="Cell_wall_metabolism_enzyme"/>
</dbReference>
<feature type="region of interest" description="Disordered" evidence="2">
    <location>
        <begin position="236"/>
        <end position="403"/>
    </location>
</feature>
<dbReference type="Pfam" id="PF01551">
    <property type="entry name" value="Peptidase_M23"/>
    <property type="match status" value="1"/>
</dbReference>
<feature type="compositionally biased region" description="Basic and acidic residues" evidence="2">
    <location>
        <begin position="243"/>
        <end position="252"/>
    </location>
</feature>
<evidence type="ECO:0000256" key="2">
    <source>
        <dbReference type="SAM" id="MobiDB-lite"/>
    </source>
</evidence>
<dbReference type="SUPFAM" id="SSF51261">
    <property type="entry name" value="Duplicated hybrid motif"/>
    <property type="match status" value="1"/>
</dbReference>
<reference evidence="5" key="1">
    <citation type="journal article" date="2019" name="Int. J. Syst. Evol. Microbiol.">
        <title>The Global Catalogue of Microorganisms (GCM) 10K type strain sequencing project: providing services to taxonomists for standard genome sequencing and annotation.</title>
        <authorList>
            <consortium name="The Broad Institute Genomics Platform"/>
            <consortium name="The Broad Institute Genome Sequencing Center for Infectious Disease"/>
            <person name="Wu L."/>
            <person name="Ma J."/>
        </authorList>
    </citation>
    <scope>NUCLEOTIDE SEQUENCE [LARGE SCALE GENOMIC DNA]</scope>
    <source>
        <strain evidence="5">JCM 19129</strain>
    </source>
</reference>
<dbReference type="PANTHER" id="PTHR21666">
    <property type="entry name" value="PEPTIDASE-RELATED"/>
    <property type="match status" value="1"/>
</dbReference>
<dbReference type="Gene3D" id="2.70.70.10">
    <property type="entry name" value="Glucose Permease (Domain IIA)"/>
    <property type="match status" value="1"/>
</dbReference>
<keyword evidence="5" id="KW-1185">Reference proteome</keyword>
<evidence type="ECO:0000313" key="4">
    <source>
        <dbReference type="EMBL" id="GAA4912742.1"/>
    </source>
</evidence>
<dbReference type="CDD" id="cd12797">
    <property type="entry name" value="M23_peptidase"/>
    <property type="match status" value="1"/>
</dbReference>
<sequence length="403" mass="41915">MAPPLVASAEDPQETEGVSLAAPAWSLPELSSSTPQTAAGASAAADEPALADGPSSWMAINALQAVQERFTAEEFEEEVPGWDADTGGTLSLPGGLELVHPVPFSFLSSPFGWRNNPTAPGRQFHYGQDYPSACGTPVRAAEGGVIESAGWHDAGGWRMVINHGHGVKTAYSHNELFVAEIGDVVQRGEVVAVSGTTGRSTGCHVHFEVIVGGEWVNPALYLPGFYDQPEYLHPGGYQGYVPDRGREDRDDLSAAGSLESPSASPSPSQSPTPRESESPSSSSSASPSASTSPSPQSPESTGSEQPTPSEPTSPSPSPSDPEPSSPEPSPGPDDESASPTPDPTSPGTETPEPEAPEPTTETPSSGSPSLDVCEVRDDAGELLEPDHPDYEELKELLPADCDD</sequence>
<feature type="compositionally biased region" description="Pro residues" evidence="2">
    <location>
        <begin position="308"/>
        <end position="331"/>
    </location>
</feature>
<evidence type="ECO:0000259" key="3">
    <source>
        <dbReference type="Pfam" id="PF01551"/>
    </source>
</evidence>
<feature type="region of interest" description="Disordered" evidence="2">
    <location>
        <begin position="1"/>
        <end position="51"/>
    </location>
</feature>
<dbReference type="InterPro" id="IPR011055">
    <property type="entry name" value="Dup_hybrid_motif"/>
</dbReference>
<dbReference type="InterPro" id="IPR016047">
    <property type="entry name" value="M23ase_b-sheet_dom"/>
</dbReference>
<accession>A0ABP9FTE9</accession>
<organism evidence="4 5">
    <name type="scientific">Nesterenkonia rhizosphaerae</name>
    <dbReference type="NCBI Taxonomy" id="1348272"/>
    <lineage>
        <taxon>Bacteria</taxon>
        <taxon>Bacillati</taxon>
        <taxon>Actinomycetota</taxon>
        <taxon>Actinomycetes</taxon>
        <taxon>Micrococcales</taxon>
        <taxon>Micrococcaceae</taxon>
        <taxon>Nesterenkonia</taxon>
    </lineage>
</organism>
<feature type="compositionally biased region" description="Basic and acidic residues" evidence="2">
    <location>
        <begin position="373"/>
        <end position="397"/>
    </location>
</feature>
<keyword evidence="1" id="KW-0732">Signal</keyword>
<dbReference type="Proteomes" id="UP001500368">
    <property type="component" value="Unassembled WGS sequence"/>
</dbReference>
<dbReference type="PANTHER" id="PTHR21666:SF289">
    <property type="entry name" value="L-ALA--D-GLU ENDOPEPTIDASE"/>
    <property type="match status" value="1"/>
</dbReference>
<comment type="caution">
    <text evidence="4">The sequence shown here is derived from an EMBL/GenBank/DDBJ whole genome shotgun (WGS) entry which is preliminary data.</text>
</comment>
<feature type="compositionally biased region" description="Low complexity" evidence="2">
    <location>
        <begin position="357"/>
        <end position="369"/>
    </location>
</feature>
<proteinExistence type="predicted"/>
<protein>
    <recommendedName>
        <fullName evidence="3">M23ase beta-sheet core domain-containing protein</fullName>
    </recommendedName>
</protein>
<feature type="compositionally biased region" description="Low complexity" evidence="2">
    <location>
        <begin position="38"/>
        <end position="51"/>
    </location>
</feature>
<feature type="domain" description="M23ase beta-sheet core" evidence="3">
    <location>
        <begin position="123"/>
        <end position="218"/>
    </location>
</feature>
<evidence type="ECO:0000313" key="5">
    <source>
        <dbReference type="Proteomes" id="UP001500368"/>
    </source>
</evidence>
<feature type="compositionally biased region" description="Low complexity" evidence="2">
    <location>
        <begin position="253"/>
        <end position="307"/>
    </location>
</feature>
<evidence type="ECO:0000256" key="1">
    <source>
        <dbReference type="ARBA" id="ARBA00022729"/>
    </source>
</evidence>
<name>A0ABP9FTE9_9MICC</name>